<dbReference type="InterPro" id="IPR018517">
    <property type="entry name" value="tRNA_hU_synthase_CS"/>
</dbReference>
<dbReference type="InterPro" id="IPR004652">
    <property type="entry name" value="DusB-like"/>
</dbReference>
<evidence type="ECO:0000256" key="12">
    <source>
        <dbReference type="PIRNR" id="PIRNR006621"/>
    </source>
</evidence>
<evidence type="ECO:0000256" key="1">
    <source>
        <dbReference type="ARBA" id="ARBA00001917"/>
    </source>
</evidence>
<comment type="function">
    <text evidence="2 12">Catalyzes the synthesis of 5,6-dihydrouridine (D), a modified base found in the D-loop of most tRNAs, via the reduction of the C5-C6 double bond in target uridines.</text>
</comment>
<dbReference type="InterPro" id="IPR035587">
    <property type="entry name" value="DUS-like_FMN-bd"/>
</dbReference>
<comment type="cofactor">
    <cofactor evidence="1 12">
        <name>FMN</name>
        <dbReference type="ChEBI" id="CHEBI:58210"/>
    </cofactor>
</comment>
<feature type="domain" description="DUS-like FMN-binding" evidence="13">
    <location>
        <begin position="15"/>
        <end position="315"/>
    </location>
</feature>
<evidence type="ECO:0000259" key="13">
    <source>
        <dbReference type="Pfam" id="PF01207"/>
    </source>
</evidence>
<evidence type="ECO:0000313" key="15">
    <source>
        <dbReference type="Proteomes" id="UP001318682"/>
    </source>
</evidence>
<evidence type="ECO:0000256" key="6">
    <source>
        <dbReference type="ARBA" id="ARBA00022694"/>
    </source>
</evidence>
<dbReference type="NCBIfam" id="TIGR00737">
    <property type="entry name" value="nifR3_yhdG"/>
    <property type="match status" value="1"/>
</dbReference>
<accession>A0ABZ2BST5</accession>
<dbReference type="EMBL" id="CP143423">
    <property type="protein sequence ID" value="WVX49087.1"/>
    <property type="molecule type" value="Genomic_DNA"/>
</dbReference>
<dbReference type="PANTHER" id="PTHR45846">
    <property type="entry name" value="TRNA-DIHYDROURIDINE(47) SYNTHASE [NAD(P)(+)]-LIKE"/>
    <property type="match status" value="1"/>
</dbReference>
<keyword evidence="8" id="KW-0694">RNA-binding</keyword>
<dbReference type="EC" id="1.3.1.-" evidence="12"/>
<evidence type="ECO:0000256" key="3">
    <source>
        <dbReference type="ARBA" id="ARBA00022555"/>
    </source>
</evidence>
<evidence type="ECO:0000256" key="5">
    <source>
        <dbReference type="ARBA" id="ARBA00022643"/>
    </source>
</evidence>
<keyword evidence="5 12" id="KW-0288">FMN</keyword>
<dbReference type="Gene3D" id="1.10.1200.80">
    <property type="entry name" value="Putative flavin oxidoreducatase, domain 2"/>
    <property type="match status" value="1"/>
</dbReference>
<organism evidence="14 15">
    <name type="scientific">Roseobacter fucihabitans</name>
    <dbReference type="NCBI Taxonomy" id="1537242"/>
    <lineage>
        <taxon>Bacteria</taxon>
        <taxon>Pseudomonadati</taxon>
        <taxon>Pseudomonadota</taxon>
        <taxon>Alphaproteobacteria</taxon>
        <taxon>Rhodobacterales</taxon>
        <taxon>Roseobacteraceae</taxon>
        <taxon>Roseobacter</taxon>
    </lineage>
</organism>
<dbReference type="PROSITE" id="PS01136">
    <property type="entry name" value="UPF0034"/>
    <property type="match status" value="1"/>
</dbReference>
<dbReference type="InterPro" id="IPR001269">
    <property type="entry name" value="DUS_fam"/>
</dbReference>
<evidence type="ECO:0000256" key="8">
    <source>
        <dbReference type="ARBA" id="ARBA00022884"/>
    </source>
</evidence>
<keyword evidence="9 12" id="KW-0560">Oxidoreductase</keyword>
<evidence type="ECO:0000256" key="10">
    <source>
        <dbReference type="ARBA" id="ARBA00048205"/>
    </source>
</evidence>
<evidence type="ECO:0000256" key="9">
    <source>
        <dbReference type="ARBA" id="ARBA00023002"/>
    </source>
</evidence>
<comment type="similarity">
    <text evidence="12">Belongs to the dus family.</text>
</comment>
<dbReference type="Proteomes" id="UP001318682">
    <property type="component" value="Chromosome"/>
</dbReference>
<evidence type="ECO:0000256" key="2">
    <source>
        <dbReference type="ARBA" id="ARBA00002790"/>
    </source>
</evidence>
<dbReference type="PANTHER" id="PTHR45846:SF1">
    <property type="entry name" value="TRNA-DIHYDROURIDINE(47) SYNTHASE [NAD(P)(+)]-LIKE"/>
    <property type="match status" value="1"/>
</dbReference>
<keyword evidence="6 12" id="KW-0819">tRNA processing</keyword>
<dbReference type="GO" id="GO:0016491">
    <property type="term" value="F:oxidoreductase activity"/>
    <property type="evidence" value="ECO:0007669"/>
    <property type="project" value="UniProtKB-KW"/>
</dbReference>
<dbReference type="CDD" id="cd02801">
    <property type="entry name" value="DUS_like_FMN"/>
    <property type="match status" value="1"/>
</dbReference>
<protein>
    <recommendedName>
        <fullName evidence="12">tRNA-dihydrouridine synthase</fullName>
        <ecNumber evidence="12">1.3.1.-</ecNumber>
    </recommendedName>
</protein>
<dbReference type="InterPro" id="IPR013785">
    <property type="entry name" value="Aldolase_TIM"/>
</dbReference>
<evidence type="ECO:0000313" key="14">
    <source>
        <dbReference type="EMBL" id="WVX49087.1"/>
    </source>
</evidence>
<comment type="catalytic activity">
    <reaction evidence="11">
        <text>a 5,6-dihydrouridine in tRNA + NAD(+) = a uridine in tRNA + NADH + H(+)</text>
        <dbReference type="Rhea" id="RHEA:54452"/>
        <dbReference type="Rhea" id="RHEA-COMP:13339"/>
        <dbReference type="Rhea" id="RHEA-COMP:13887"/>
        <dbReference type="ChEBI" id="CHEBI:15378"/>
        <dbReference type="ChEBI" id="CHEBI:57540"/>
        <dbReference type="ChEBI" id="CHEBI:57945"/>
        <dbReference type="ChEBI" id="CHEBI:65315"/>
        <dbReference type="ChEBI" id="CHEBI:74443"/>
    </reaction>
</comment>
<sequence length="327" mass="34782">MPASAFPFVLSPPVMLAPMAGITDLPFRSLVATFGAGLVVSEMVASQDMLNARPGSREKAELGLGQVGTAVQLAGREAAPMAEAARMVEGQGAQVIDINMGCPAKKVTQGFSGSALMRTPDHALTLIEAVVNSVQIPVTLKTRLGWDDGLLNAPDIARRAEAAGIRLITIHGRTRCQFYKGRADWAAINAVKRAVSIPVIANGDIIDTASARHALKLSGADGIMIGRGVRGRPWLLAQIAHDLFATPAPVVPKAKQYAEMVAQHYDAMIAFYGPDVGLRVARKHLGWYMDSCATPQDLRQAVLRATSIRETQALILQACAFDQLVAA</sequence>
<comment type="catalytic activity">
    <reaction evidence="10">
        <text>a 5,6-dihydrouridine in tRNA + NADP(+) = a uridine in tRNA + NADPH + H(+)</text>
        <dbReference type="Rhea" id="RHEA:23624"/>
        <dbReference type="Rhea" id="RHEA-COMP:13339"/>
        <dbReference type="Rhea" id="RHEA-COMP:13887"/>
        <dbReference type="ChEBI" id="CHEBI:15378"/>
        <dbReference type="ChEBI" id="CHEBI:57783"/>
        <dbReference type="ChEBI" id="CHEBI:58349"/>
        <dbReference type="ChEBI" id="CHEBI:65315"/>
        <dbReference type="ChEBI" id="CHEBI:74443"/>
    </reaction>
</comment>
<keyword evidence="3" id="KW-0820">tRNA-binding</keyword>
<keyword evidence="4 12" id="KW-0285">Flavoprotein</keyword>
<dbReference type="Gene3D" id="3.20.20.70">
    <property type="entry name" value="Aldolase class I"/>
    <property type="match status" value="1"/>
</dbReference>
<dbReference type="SUPFAM" id="SSF51395">
    <property type="entry name" value="FMN-linked oxidoreductases"/>
    <property type="match status" value="1"/>
</dbReference>
<keyword evidence="15" id="KW-1185">Reference proteome</keyword>
<name>A0ABZ2BST5_9RHOB</name>
<gene>
    <name evidence="14" type="primary">dusB</name>
    <name evidence="14" type="ORF">ROLI_021730</name>
</gene>
<dbReference type="RefSeq" id="WP_187431872.1">
    <property type="nucleotide sequence ID" value="NZ_CP143423.1"/>
</dbReference>
<proteinExistence type="inferred from homology"/>
<reference evidence="15" key="1">
    <citation type="submission" date="2024-01" db="EMBL/GenBank/DDBJ databases">
        <title>Roseobacter fucihabitans sp. nov., isolated from the brown alga Fucus spiralis.</title>
        <authorList>
            <person name="Hahnke S."/>
            <person name="Berger M."/>
            <person name="Schlingloff A."/>
            <person name="Athale I."/>
            <person name="Neumann-Schaal M."/>
            <person name="Adenaya A."/>
            <person name="Poehlein A."/>
            <person name="Daniel R."/>
            <person name="Pertersen J."/>
            <person name="Brinkhoff T."/>
        </authorList>
    </citation>
    <scope>NUCLEOTIDE SEQUENCE [LARGE SCALE GENOMIC DNA]</scope>
    <source>
        <strain evidence="15">B14</strain>
    </source>
</reference>
<dbReference type="PIRSF" id="PIRSF006621">
    <property type="entry name" value="Dus"/>
    <property type="match status" value="1"/>
</dbReference>
<dbReference type="InterPro" id="IPR024036">
    <property type="entry name" value="tRNA-dHydroUridine_Synthase_C"/>
</dbReference>
<evidence type="ECO:0000256" key="4">
    <source>
        <dbReference type="ARBA" id="ARBA00022630"/>
    </source>
</evidence>
<evidence type="ECO:0000256" key="11">
    <source>
        <dbReference type="ARBA" id="ARBA00048802"/>
    </source>
</evidence>
<evidence type="ECO:0000256" key="7">
    <source>
        <dbReference type="ARBA" id="ARBA00022857"/>
    </source>
</evidence>
<keyword evidence="7" id="KW-0521">NADP</keyword>
<dbReference type="Pfam" id="PF01207">
    <property type="entry name" value="Dus"/>
    <property type="match status" value="1"/>
</dbReference>